<dbReference type="RefSeq" id="XP_040701724.1">
    <property type="nucleotide sequence ID" value="XM_040852280.1"/>
</dbReference>
<keyword evidence="1" id="KW-0812">Transmembrane</keyword>
<dbReference type="STRING" id="1036612.A0A1L9TES5"/>
<dbReference type="OrthoDB" id="3692311at2759"/>
<dbReference type="Proteomes" id="UP000184356">
    <property type="component" value="Unassembled WGS sequence"/>
</dbReference>
<keyword evidence="1" id="KW-0472">Membrane</keyword>
<dbReference type="EMBL" id="KV878587">
    <property type="protein sequence ID" value="OJJ57918.1"/>
    <property type="molecule type" value="Genomic_DNA"/>
</dbReference>
<evidence type="ECO:0000313" key="2">
    <source>
        <dbReference type="EMBL" id="OJJ57918.1"/>
    </source>
</evidence>
<accession>A0A1L9TES5</accession>
<evidence type="ECO:0000313" key="3">
    <source>
        <dbReference type="Proteomes" id="UP000184356"/>
    </source>
</evidence>
<feature type="transmembrane region" description="Helical" evidence="1">
    <location>
        <begin position="191"/>
        <end position="213"/>
    </location>
</feature>
<keyword evidence="1" id="KW-1133">Transmembrane helix</keyword>
<name>A0A1L9TES5_9EURO</name>
<proteinExistence type="predicted"/>
<dbReference type="GeneID" id="63768353"/>
<dbReference type="VEuPathDB" id="FungiDB:ASPSYDRAFT_90113"/>
<gene>
    <name evidence="2" type="ORF">ASPSYDRAFT_90113</name>
</gene>
<sequence length="302" mass="33101">MHNASTLWNLSASSTGSLESNFFIDTSYNFSYPELPNSSVNLLYGSVDGVPTPGNNAAIFNCAVTRMRRSEKNEPLLNPYHEMDYWKVQTLISEFPHATGPIDSLTSSLTEGYIYGDPPHDYASGFREWEDMNAADMSTRLTMALNTYWQTTSNVPSIQSTRISGTKYLSSLNGTNAATFKDVQVYGVSSAWFTVFIISTVILQVSAVASLLLKFITVAPNILGYVSSLTRENPYTPLPAGGSGLGGMERSHLLQDLHVQIAGVSEHGHGHGELDATRVALVSRDSESKLQIQDLRQGQQYL</sequence>
<evidence type="ECO:0000256" key="1">
    <source>
        <dbReference type="SAM" id="Phobius"/>
    </source>
</evidence>
<dbReference type="AlphaFoldDB" id="A0A1L9TES5"/>
<reference evidence="3" key="1">
    <citation type="journal article" date="2017" name="Genome Biol.">
        <title>Comparative genomics reveals high biological diversity and specific adaptations in the industrially and medically important fungal genus Aspergillus.</title>
        <authorList>
            <person name="de Vries R.P."/>
            <person name="Riley R."/>
            <person name="Wiebenga A."/>
            <person name="Aguilar-Osorio G."/>
            <person name="Amillis S."/>
            <person name="Uchima C.A."/>
            <person name="Anderluh G."/>
            <person name="Asadollahi M."/>
            <person name="Askin M."/>
            <person name="Barry K."/>
            <person name="Battaglia E."/>
            <person name="Bayram O."/>
            <person name="Benocci T."/>
            <person name="Braus-Stromeyer S.A."/>
            <person name="Caldana C."/>
            <person name="Canovas D."/>
            <person name="Cerqueira G.C."/>
            <person name="Chen F."/>
            <person name="Chen W."/>
            <person name="Choi C."/>
            <person name="Clum A."/>
            <person name="Dos Santos R.A."/>
            <person name="Damasio A.R."/>
            <person name="Diallinas G."/>
            <person name="Emri T."/>
            <person name="Fekete E."/>
            <person name="Flipphi M."/>
            <person name="Freyberg S."/>
            <person name="Gallo A."/>
            <person name="Gournas C."/>
            <person name="Habgood R."/>
            <person name="Hainaut M."/>
            <person name="Harispe M.L."/>
            <person name="Henrissat B."/>
            <person name="Hilden K.S."/>
            <person name="Hope R."/>
            <person name="Hossain A."/>
            <person name="Karabika E."/>
            <person name="Karaffa L."/>
            <person name="Karanyi Z."/>
            <person name="Krasevec N."/>
            <person name="Kuo A."/>
            <person name="Kusch H."/>
            <person name="LaButti K."/>
            <person name="Lagendijk E.L."/>
            <person name="Lapidus A."/>
            <person name="Levasseur A."/>
            <person name="Lindquist E."/>
            <person name="Lipzen A."/>
            <person name="Logrieco A.F."/>
            <person name="MacCabe A."/>
            <person name="Maekelae M.R."/>
            <person name="Malavazi I."/>
            <person name="Melin P."/>
            <person name="Meyer V."/>
            <person name="Mielnichuk N."/>
            <person name="Miskei M."/>
            <person name="Molnar A.P."/>
            <person name="Mule G."/>
            <person name="Ngan C.Y."/>
            <person name="Orejas M."/>
            <person name="Orosz E."/>
            <person name="Ouedraogo J.P."/>
            <person name="Overkamp K.M."/>
            <person name="Park H.-S."/>
            <person name="Perrone G."/>
            <person name="Piumi F."/>
            <person name="Punt P.J."/>
            <person name="Ram A.F."/>
            <person name="Ramon A."/>
            <person name="Rauscher S."/>
            <person name="Record E."/>
            <person name="Riano-Pachon D.M."/>
            <person name="Robert V."/>
            <person name="Roehrig J."/>
            <person name="Ruller R."/>
            <person name="Salamov A."/>
            <person name="Salih N.S."/>
            <person name="Samson R.A."/>
            <person name="Sandor E."/>
            <person name="Sanguinetti M."/>
            <person name="Schuetze T."/>
            <person name="Sepcic K."/>
            <person name="Shelest E."/>
            <person name="Sherlock G."/>
            <person name="Sophianopoulou V."/>
            <person name="Squina F.M."/>
            <person name="Sun H."/>
            <person name="Susca A."/>
            <person name="Todd R.B."/>
            <person name="Tsang A."/>
            <person name="Unkles S.E."/>
            <person name="van de Wiele N."/>
            <person name="van Rossen-Uffink D."/>
            <person name="Oliveira J.V."/>
            <person name="Vesth T.C."/>
            <person name="Visser J."/>
            <person name="Yu J.-H."/>
            <person name="Zhou M."/>
            <person name="Andersen M.R."/>
            <person name="Archer D.B."/>
            <person name="Baker S.E."/>
            <person name="Benoit I."/>
            <person name="Brakhage A.A."/>
            <person name="Braus G.H."/>
            <person name="Fischer R."/>
            <person name="Frisvad J.C."/>
            <person name="Goldman G.H."/>
            <person name="Houbraken J."/>
            <person name="Oakley B."/>
            <person name="Pocsi I."/>
            <person name="Scazzocchio C."/>
            <person name="Seiboth B."/>
            <person name="vanKuyk P.A."/>
            <person name="Wortman J."/>
            <person name="Dyer P.S."/>
            <person name="Grigoriev I.V."/>
        </authorList>
    </citation>
    <scope>NUCLEOTIDE SEQUENCE [LARGE SCALE GENOMIC DNA]</scope>
    <source>
        <strain evidence="3">CBS 593.65</strain>
    </source>
</reference>
<protein>
    <submittedName>
        <fullName evidence="2">Uncharacterized protein</fullName>
    </submittedName>
</protein>
<organism evidence="2 3">
    <name type="scientific">Aspergillus sydowii CBS 593.65</name>
    <dbReference type="NCBI Taxonomy" id="1036612"/>
    <lineage>
        <taxon>Eukaryota</taxon>
        <taxon>Fungi</taxon>
        <taxon>Dikarya</taxon>
        <taxon>Ascomycota</taxon>
        <taxon>Pezizomycotina</taxon>
        <taxon>Eurotiomycetes</taxon>
        <taxon>Eurotiomycetidae</taxon>
        <taxon>Eurotiales</taxon>
        <taxon>Aspergillaceae</taxon>
        <taxon>Aspergillus</taxon>
        <taxon>Aspergillus subgen. Nidulantes</taxon>
    </lineage>
</organism>
<keyword evidence="3" id="KW-1185">Reference proteome</keyword>